<keyword evidence="6" id="KW-1185">Reference proteome</keyword>
<comment type="similarity">
    <text evidence="2">Belongs to the D-isomer specific 2-hydroxyacid dehydrogenase family.</text>
</comment>
<dbReference type="InterPro" id="IPR006140">
    <property type="entry name" value="D-isomer_DH_NAD-bd"/>
</dbReference>
<dbReference type="STRING" id="947013.SAMN04488109_4562"/>
<dbReference type="SUPFAM" id="SSF51735">
    <property type="entry name" value="NAD(P)-binding Rossmann-fold domains"/>
    <property type="match status" value="1"/>
</dbReference>
<reference evidence="5 6" key="1">
    <citation type="submission" date="2016-11" db="EMBL/GenBank/DDBJ databases">
        <authorList>
            <person name="Jaros S."/>
            <person name="Januszkiewicz K."/>
            <person name="Wedrychowicz H."/>
        </authorList>
    </citation>
    <scope>NUCLEOTIDE SEQUENCE [LARGE SCALE GENOMIC DNA]</scope>
    <source>
        <strain evidence="5 6">DSM 24574</strain>
    </source>
</reference>
<dbReference type="Pfam" id="PF00389">
    <property type="entry name" value="2-Hacid_dh"/>
    <property type="match status" value="1"/>
</dbReference>
<protein>
    <submittedName>
        <fullName evidence="5">D-3-phosphoglycerate dehydrogenase</fullName>
    </submittedName>
</protein>
<keyword evidence="1 2" id="KW-0560">Oxidoreductase</keyword>
<sequence length="314" mass="34873">MPLCLVIDPMHESLFAMMTAIGWQVDYKPTITRDEIKAIRDGYDGLIVRSKTTIDRDLLGPSPTIRLIGRAGAGLDNIDLDYMQEKGIHVLHASEGNRDAVGEYAVGALLSLLRNLPRANAQVRQEVWDREGNRGEEIMEKTVGIVGYGNMGQSFARRLSGFGCKVLAYDKYKTGFSDTFAREASMETLWAEADIFSLHIPLTAETRRMVDTLYLARFKKPIVFVNTARGEIVSLADLAAALEKGQVRGAVLDVLENEKLATLNLNQRQAFDFLAGRPDVILTPHIAGWTFESHVKINVALVEKIKALQLEKKG</sequence>
<dbReference type="PANTHER" id="PTHR42938">
    <property type="entry name" value="FORMATE DEHYDROGENASE 1"/>
    <property type="match status" value="1"/>
</dbReference>
<dbReference type="RefSeq" id="WP_073138555.1">
    <property type="nucleotide sequence ID" value="NZ_FQWQ01000003.1"/>
</dbReference>
<evidence type="ECO:0000256" key="1">
    <source>
        <dbReference type="ARBA" id="ARBA00023002"/>
    </source>
</evidence>
<dbReference type="GO" id="GO:0016616">
    <property type="term" value="F:oxidoreductase activity, acting on the CH-OH group of donors, NAD or NADP as acceptor"/>
    <property type="evidence" value="ECO:0007669"/>
    <property type="project" value="InterPro"/>
</dbReference>
<gene>
    <name evidence="5" type="ORF">SAMN04488109_4562</name>
</gene>
<evidence type="ECO:0000313" key="5">
    <source>
        <dbReference type="EMBL" id="SHH60043.1"/>
    </source>
</evidence>
<dbReference type="PANTHER" id="PTHR42938:SF9">
    <property type="entry name" value="FORMATE DEHYDROGENASE 1"/>
    <property type="match status" value="1"/>
</dbReference>
<proteinExistence type="inferred from homology"/>
<evidence type="ECO:0000259" key="4">
    <source>
        <dbReference type="Pfam" id="PF02826"/>
    </source>
</evidence>
<dbReference type="SUPFAM" id="SSF52283">
    <property type="entry name" value="Formate/glycerate dehydrogenase catalytic domain-like"/>
    <property type="match status" value="1"/>
</dbReference>
<dbReference type="Pfam" id="PF02826">
    <property type="entry name" value="2-Hacid_dh_C"/>
    <property type="match status" value="1"/>
</dbReference>
<dbReference type="EMBL" id="FQWQ01000003">
    <property type="protein sequence ID" value="SHH60043.1"/>
    <property type="molecule type" value="Genomic_DNA"/>
</dbReference>
<organism evidence="5 6">
    <name type="scientific">Chryseolinea serpens</name>
    <dbReference type="NCBI Taxonomy" id="947013"/>
    <lineage>
        <taxon>Bacteria</taxon>
        <taxon>Pseudomonadati</taxon>
        <taxon>Bacteroidota</taxon>
        <taxon>Cytophagia</taxon>
        <taxon>Cytophagales</taxon>
        <taxon>Fulvivirgaceae</taxon>
        <taxon>Chryseolinea</taxon>
    </lineage>
</organism>
<dbReference type="GO" id="GO:0051287">
    <property type="term" value="F:NAD binding"/>
    <property type="evidence" value="ECO:0007669"/>
    <property type="project" value="InterPro"/>
</dbReference>
<name>A0A1M5UBH7_9BACT</name>
<evidence type="ECO:0000256" key="2">
    <source>
        <dbReference type="RuleBase" id="RU003719"/>
    </source>
</evidence>
<dbReference type="OrthoDB" id="1522997at2"/>
<dbReference type="Proteomes" id="UP000184212">
    <property type="component" value="Unassembled WGS sequence"/>
</dbReference>
<dbReference type="InterPro" id="IPR006139">
    <property type="entry name" value="D-isomer_2_OHA_DH_cat_dom"/>
</dbReference>
<feature type="domain" description="D-isomer specific 2-hydroxyacid dehydrogenase catalytic" evidence="3">
    <location>
        <begin position="5"/>
        <end position="304"/>
    </location>
</feature>
<dbReference type="AlphaFoldDB" id="A0A1M5UBH7"/>
<evidence type="ECO:0000259" key="3">
    <source>
        <dbReference type="Pfam" id="PF00389"/>
    </source>
</evidence>
<dbReference type="PROSITE" id="PS00670">
    <property type="entry name" value="D_2_HYDROXYACID_DH_2"/>
    <property type="match status" value="1"/>
</dbReference>
<dbReference type="InterPro" id="IPR029753">
    <property type="entry name" value="D-isomer_DH_CS"/>
</dbReference>
<feature type="domain" description="D-isomer specific 2-hydroxyacid dehydrogenase NAD-binding" evidence="4">
    <location>
        <begin position="107"/>
        <end position="287"/>
    </location>
</feature>
<evidence type="ECO:0000313" key="6">
    <source>
        <dbReference type="Proteomes" id="UP000184212"/>
    </source>
</evidence>
<dbReference type="InterPro" id="IPR036291">
    <property type="entry name" value="NAD(P)-bd_dom_sf"/>
</dbReference>
<accession>A0A1M5UBH7</accession>
<dbReference type="Gene3D" id="3.40.50.720">
    <property type="entry name" value="NAD(P)-binding Rossmann-like Domain"/>
    <property type="match status" value="2"/>
</dbReference>